<sequence length="798" mass="91136">MSSIPNFTYNATDGIRAIADGQLVAYRINDEYMQNDDDKNAKKGEGFYSNGFFLLKHKLEYPKVNTLTFFSLYMHMAKKELYFSKITGNGRNIRVGYSNSSGTIKEHPEEFEKDINIITDGKWDKKTNRTKILYVEGLNIDLSQTPTIHKSNVKKINEVEYFEAIGEIFKQNISNEVKVLETPLQIKAGEVIGLVGENNINHGIKRELLHLEVFVSDKKRLSDFIQTARTNYNTQNTNKPNPTQIKIPSGKTIYDIKNQSVVQSSDGTATIKDSNNVAVSQAPLTNGTKIEVDTSKTILSNRYSLLKIDTNDVSINNWNIYKGSVENIQIAQSTNTTQPQNTILTMSEVKTITFDNKKYLYIDEEQTKAVLYSECQEIHPITFDWATIVDESSEDDISIFTNLHKYLLPDIEDYKQEVLKISSMYEKLFKLIDKDSNGQIEAQELEEATKNEAIKKITSKFIVKHSSEWDKKINMPNSIKQILEKHKENIKNYDKIKQHLDNEEKRVENLALFEKCSSIADFPSSDEVFHINPIGLVGVFGSSGCYCNRDFTVDEVKEIVKVLRDSENINNIDLFTASNCNIPNADKTYGRLTEELNKTMKKYHINSCLRKAHFLAQCYHETDRLKTTLEYGDGKKYNPGKHPDAIKNGNTQVGDGRPRYRGRGFMQLTWKKNYKAYEDATGVTCISNSSLISDNLVNAINSGGWYWENGSAWNDLNPRADKDDIYYINIGVNGGSNGFQERINYIKKIIEILNLKQCPNIFLTKELGKYNLTNSAMKNTRYVKNNPSIKMRLEGFDD</sequence>
<gene>
    <name evidence="3" type="ORF">CRV06_14740</name>
</gene>
<dbReference type="InterPro" id="IPR011992">
    <property type="entry name" value="EF-hand-dom_pair"/>
</dbReference>
<dbReference type="InterPro" id="IPR002048">
    <property type="entry name" value="EF_hand_dom"/>
</dbReference>
<dbReference type="AlphaFoldDB" id="A0A4Q0XWQ0"/>
<dbReference type="GO" id="GO:0006032">
    <property type="term" value="P:chitin catabolic process"/>
    <property type="evidence" value="ECO:0007669"/>
    <property type="project" value="InterPro"/>
</dbReference>
<feature type="domain" description="EF-hand" evidence="2">
    <location>
        <begin position="420"/>
        <end position="455"/>
    </location>
</feature>
<dbReference type="Gene3D" id="1.10.530.10">
    <property type="match status" value="1"/>
</dbReference>
<dbReference type="Proteomes" id="UP000290191">
    <property type="component" value="Unassembled WGS sequence"/>
</dbReference>
<evidence type="ECO:0000313" key="3">
    <source>
        <dbReference type="EMBL" id="RXJ61094.1"/>
    </source>
</evidence>
<dbReference type="SUPFAM" id="SSF53955">
    <property type="entry name" value="Lysozyme-like"/>
    <property type="match status" value="1"/>
</dbReference>
<feature type="region of interest" description="Disordered" evidence="1">
    <location>
        <begin position="639"/>
        <end position="658"/>
    </location>
</feature>
<accession>A0A4Q0XWQ0</accession>
<dbReference type="GO" id="GO:0004568">
    <property type="term" value="F:chitinase activity"/>
    <property type="evidence" value="ECO:0007669"/>
    <property type="project" value="InterPro"/>
</dbReference>
<comment type="caution">
    <text evidence="3">The sequence shown here is derived from an EMBL/GenBank/DDBJ whole genome shotgun (WGS) entry which is preliminary data.</text>
</comment>
<dbReference type="InterPro" id="IPR018247">
    <property type="entry name" value="EF_Hand_1_Ca_BS"/>
</dbReference>
<reference evidence="3 4" key="1">
    <citation type="submission" date="2017-10" db="EMBL/GenBank/DDBJ databases">
        <title>Genomics of the genus Arcobacter.</title>
        <authorList>
            <person name="Perez-Cataluna A."/>
            <person name="Figueras M.J."/>
        </authorList>
    </citation>
    <scope>NUCLEOTIDE SEQUENCE [LARGE SCALE GENOMIC DNA]</scope>
    <source>
        <strain evidence="3 4">DSM 24636</strain>
    </source>
</reference>
<dbReference type="SUPFAM" id="SSF47473">
    <property type="entry name" value="EF-hand"/>
    <property type="match status" value="1"/>
</dbReference>
<dbReference type="InterPro" id="IPR000726">
    <property type="entry name" value="Glyco_hydro_19_cat"/>
</dbReference>
<dbReference type="GO" id="GO:0005509">
    <property type="term" value="F:calcium ion binding"/>
    <property type="evidence" value="ECO:0007669"/>
    <property type="project" value="InterPro"/>
</dbReference>
<proteinExistence type="predicted"/>
<dbReference type="GO" id="GO:0016998">
    <property type="term" value="P:cell wall macromolecule catabolic process"/>
    <property type="evidence" value="ECO:0007669"/>
    <property type="project" value="InterPro"/>
</dbReference>
<dbReference type="PROSITE" id="PS00018">
    <property type="entry name" value="EF_HAND_1"/>
    <property type="match status" value="1"/>
</dbReference>
<dbReference type="OrthoDB" id="5327525at2"/>
<evidence type="ECO:0000259" key="2">
    <source>
        <dbReference type="PROSITE" id="PS50222"/>
    </source>
</evidence>
<dbReference type="Pfam" id="PF00182">
    <property type="entry name" value="Glyco_hydro_19"/>
    <property type="match status" value="1"/>
</dbReference>
<evidence type="ECO:0000313" key="4">
    <source>
        <dbReference type="Proteomes" id="UP000290191"/>
    </source>
</evidence>
<dbReference type="RefSeq" id="WP_129083070.1">
    <property type="nucleotide sequence ID" value="NZ_CP041070.1"/>
</dbReference>
<dbReference type="EMBL" id="PDKO01000022">
    <property type="protein sequence ID" value="RXJ61094.1"/>
    <property type="molecule type" value="Genomic_DNA"/>
</dbReference>
<protein>
    <recommendedName>
        <fullName evidence="2">EF-hand domain-containing protein</fullName>
    </recommendedName>
</protein>
<evidence type="ECO:0000256" key="1">
    <source>
        <dbReference type="SAM" id="MobiDB-lite"/>
    </source>
</evidence>
<name>A0A4Q0XWQ0_9BACT</name>
<organism evidence="3 4">
    <name type="scientific">Halarcobacter anaerophilus</name>
    <dbReference type="NCBI Taxonomy" id="877500"/>
    <lineage>
        <taxon>Bacteria</taxon>
        <taxon>Pseudomonadati</taxon>
        <taxon>Campylobacterota</taxon>
        <taxon>Epsilonproteobacteria</taxon>
        <taxon>Campylobacterales</taxon>
        <taxon>Arcobacteraceae</taxon>
        <taxon>Halarcobacter</taxon>
    </lineage>
</organism>
<keyword evidence="4" id="KW-1185">Reference proteome</keyword>
<dbReference type="InterPro" id="IPR023346">
    <property type="entry name" value="Lysozyme-like_dom_sf"/>
</dbReference>
<dbReference type="PROSITE" id="PS50222">
    <property type="entry name" value="EF_HAND_2"/>
    <property type="match status" value="1"/>
</dbReference>